<feature type="compositionally biased region" description="Basic and acidic residues" evidence="5">
    <location>
        <begin position="8"/>
        <end position="17"/>
    </location>
</feature>
<feature type="region of interest" description="Disordered" evidence="5">
    <location>
        <begin position="388"/>
        <end position="411"/>
    </location>
</feature>
<feature type="compositionally biased region" description="Basic and acidic residues" evidence="5">
    <location>
        <begin position="401"/>
        <end position="411"/>
    </location>
</feature>
<dbReference type="PANTHER" id="PTHR13102:SF0">
    <property type="entry name" value="NUCLEOLAR PROTEIN 9"/>
    <property type="match status" value="1"/>
</dbReference>
<feature type="region of interest" description="Disordered" evidence="5">
    <location>
        <begin position="110"/>
        <end position="185"/>
    </location>
</feature>
<reference evidence="6 7" key="1">
    <citation type="submission" date="2016-11" db="EMBL/GenBank/DDBJ databases">
        <authorList>
            <person name="Jaros S."/>
            <person name="Januszkiewicz K."/>
            <person name="Wedrychowicz H."/>
        </authorList>
    </citation>
    <scope>NUCLEOTIDE SEQUENCE [LARGE SCALE GENOMIC DNA]</scope>
</reference>
<dbReference type="GO" id="GO:0000480">
    <property type="term" value="P:endonucleolytic cleavage in 5'-ETS of tricistronic rRNA transcript (SSU-rRNA, 5.8S rRNA, LSU-rRNA)"/>
    <property type="evidence" value="ECO:0007669"/>
    <property type="project" value="TreeGrafter"/>
</dbReference>
<evidence type="ECO:0000256" key="5">
    <source>
        <dbReference type="SAM" id="MobiDB-lite"/>
    </source>
</evidence>
<dbReference type="InterPro" id="IPR001313">
    <property type="entry name" value="Pumilio_RNA-bd_rpt"/>
</dbReference>
<dbReference type="GO" id="GO:0000472">
    <property type="term" value="P:endonucleolytic cleavage to generate mature 5'-end of SSU-rRNA from (SSU-rRNA, 5.8S rRNA, LSU-rRNA)"/>
    <property type="evidence" value="ECO:0007669"/>
    <property type="project" value="TreeGrafter"/>
</dbReference>
<evidence type="ECO:0000313" key="7">
    <source>
        <dbReference type="Proteomes" id="UP000249464"/>
    </source>
</evidence>
<sequence length="914" mass="100287">MPRPRQRRGADAKKEAKQVSQDLQPSVADLYPSSGEATGGLRSQVARVHSPSSLQAIAGHGVPPEHVGDSHITSSGALHDADVHHGTFMAPHCQLRSPLTRSRFLWSSSSQQLKREQQEQAARAQELAEKRARHKKSEMPWTALPHRAVASTSNPANGDSQREDRPSGSGPAVPVDPNALPECDPDTKAYFQQVDQQIAEMESLGVGRQHRAVDGEEDEEDDRPLMLRSALEALSGNELALAGDTETSVILERLLYSMDDFAKRVLADRFTGNYDRLVRHQRASHVLQTLFMLAGETVDRETRGIIALPPTASTSSSSLPTMSTLVISIITELVPELPSLLYDSFGSHCLRALLLLVAGQAPTAEGQSGGAERSKRSLQFRKAQGSMKSFLGPADGAVDSSTDKGKKTRSVPKEFDDALKAMWTTLEAIETNSGVLSSSSAGIPGDGVRKAAMDAVAGPAVRILIELEAARPKGWRIGGWADRVLCGLIEEVKKPDTTTEARTNLREEYLGGLLRHPASAPTLETILQQAPDRIVKALWTNFFAGKLHRLAGNAVANFVVAVALSRLDKDLFVSAVEELSQIARERRAEWVDNSRTGVMKMLLERASALESAEKEVSDLILDTFGLHTPEERLLMIPCVLSLNRLEYYRKLPSHVTVEPTVQGSLLLQAFARLHAPHSQALYDSLSSFKIEALTPLTRNPTSSRLIDAFLDSPTTPPREIRGFLLSLIGHYHTLADDRIGSRLVEHCWAVADVFLKDKIAQSISQEGQLPFLQQSPWAHFWAKKLELPLWERRREDWKTKMRQRDVELKGLKTASEAAAAAATLTASADDSKRKKRKKDEVDEIFETRFKGKKSKALTNGEGGEAGGEALVDVAAIEEASKRSEKVKKERAKERAKGAHDDGLDEVLEALKNVK</sequence>
<dbReference type="GO" id="GO:0000447">
    <property type="term" value="P:endonucleolytic cleavage in ITS1 to separate SSU-rRNA from 5.8S rRNA and LSU-rRNA from tricistronic rRNA transcript (SSU-rRNA, 5.8S rRNA, LSU-rRNA)"/>
    <property type="evidence" value="ECO:0007669"/>
    <property type="project" value="TreeGrafter"/>
</dbReference>
<feature type="compositionally biased region" description="Basic and acidic residues" evidence="5">
    <location>
        <begin position="880"/>
        <end position="901"/>
    </location>
</feature>
<dbReference type="SUPFAM" id="SSF48371">
    <property type="entry name" value="ARM repeat"/>
    <property type="match status" value="2"/>
</dbReference>
<protein>
    <recommendedName>
        <fullName evidence="1">Nucleolar protein 9</fullName>
    </recommendedName>
    <alternativeName>
        <fullName evidence="3 4">Pumilio domain-containing protein NOP9</fullName>
    </alternativeName>
</protein>
<dbReference type="PANTHER" id="PTHR13102">
    <property type="entry name" value="NUCLEOLAR PROTEIN 9"/>
    <property type="match status" value="1"/>
</dbReference>
<dbReference type="STRING" id="796604.A0A2X0MWK6"/>
<feature type="region of interest" description="Disordered" evidence="5">
    <location>
        <begin position="1"/>
        <end position="76"/>
    </location>
</feature>
<proteinExistence type="predicted"/>
<dbReference type="Pfam" id="PF22493">
    <property type="entry name" value="PUF_NOP9"/>
    <property type="match status" value="1"/>
</dbReference>
<dbReference type="EMBL" id="FQNC01000043">
    <property type="protein sequence ID" value="SGY43560.1"/>
    <property type="molecule type" value="Genomic_DNA"/>
</dbReference>
<evidence type="ECO:0000256" key="4">
    <source>
        <dbReference type="ARBA" id="ARBA00031929"/>
    </source>
</evidence>
<evidence type="ECO:0000256" key="2">
    <source>
        <dbReference type="ARBA" id="ARBA00022737"/>
    </source>
</evidence>
<dbReference type="GO" id="GO:0000056">
    <property type="term" value="P:ribosomal small subunit export from nucleus"/>
    <property type="evidence" value="ECO:0007669"/>
    <property type="project" value="TreeGrafter"/>
</dbReference>
<name>A0A2X0MWK6_9BASI</name>
<dbReference type="GO" id="GO:0003723">
    <property type="term" value="F:RNA binding"/>
    <property type="evidence" value="ECO:0007669"/>
    <property type="project" value="InterPro"/>
</dbReference>
<gene>
    <name evidence="6" type="primary">BQ5605_C001g00034</name>
    <name evidence="6" type="ORF">BQ5605_C001G00034</name>
</gene>
<dbReference type="SMART" id="SM00025">
    <property type="entry name" value="Pumilio"/>
    <property type="match status" value="2"/>
</dbReference>
<dbReference type="AlphaFoldDB" id="A0A2X0MWK6"/>
<accession>A0A2X0MWK6</accession>
<dbReference type="GO" id="GO:0030688">
    <property type="term" value="C:preribosome, small subunit precursor"/>
    <property type="evidence" value="ECO:0007669"/>
    <property type="project" value="TreeGrafter"/>
</dbReference>
<dbReference type="InterPro" id="IPR040000">
    <property type="entry name" value="NOP9"/>
</dbReference>
<keyword evidence="7" id="KW-1185">Reference proteome</keyword>
<organism evidence="6 7">
    <name type="scientific">Microbotryum silenes-dioicae</name>
    <dbReference type="NCBI Taxonomy" id="796604"/>
    <lineage>
        <taxon>Eukaryota</taxon>
        <taxon>Fungi</taxon>
        <taxon>Dikarya</taxon>
        <taxon>Basidiomycota</taxon>
        <taxon>Pucciniomycotina</taxon>
        <taxon>Microbotryomycetes</taxon>
        <taxon>Microbotryales</taxon>
        <taxon>Microbotryaceae</taxon>
        <taxon>Microbotryum</taxon>
    </lineage>
</organism>
<dbReference type="GO" id="GO:0005730">
    <property type="term" value="C:nucleolus"/>
    <property type="evidence" value="ECO:0007669"/>
    <property type="project" value="TreeGrafter"/>
</dbReference>
<evidence type="ECO:0000256" key="3">
    <source>
        <dbReference type="ARBA" id="ARBA00030932"/>
    </source>
</evidence>
<dbReference type="InterPro" id="IPR011989">
    <property type="entry name" value="ARM-like"/>
</dbReference>
<feature type="compositionally biased region" description="Polar residues" evidence="5">
    <location>
        <begin position="150"/>
        <end position="159"/>
    </location>
</feature>
<dbReference type="Gene3D" id="1.25.10.10">
    <property type="entry name" value="Leucine-rich Repeat Variant"/>
    <property type="match status" value="2"/>
</dbReference>
<keyword evidence="2" id="KW-0677">Repeat</keyword>
<dbReference type="GO" id="GO:0030686">
    <property type="term" value="C:90S preribosome"/>
    <property type="evidence" value="ECO:0007669"/>
    <property type="project" value="TreeGrafter"/>
</dbReference>
<evidence type="ECO:0000313" key="6">
    <source>
        <dbReference type="EMBL" id="SGY43560.1"/>
    </source>
</evidence>
<dbReference type="InterPro" id="IPR016024">
    <property type="entry name" value="ARM-type_fold"/>
</dbReference>
<feature type="region of interest" description="Disordered" evidence="5">
    <location>
        <begin position="880"/>
        <end position="914"/>
    </location>
</feature>
<evidence type="ECO:0000256" key="1">
    <source>
        <dbReference type="ARBA" id="ARBA00016427"/>
    </source>
</evidence>
<dbReference type="Proteomes" id="UP000249464">
    <property type="component" value="Unassembled WGS sequence"/>
</dbReference>